<sequence length="118" mass="13654">MGKLVCTEVDEGNGFLNIFHFKINFTCGSEISRTMTYGRTFYRIYKRKSTGRVPVYILFGFAIQCDALFVLCFSQGKRDCAPNNQQFRYWHRIDIPHNLLGICDQRVQDLRDEAAASV</sequence>
<dbReference type="EMBL" id="JAJAGQ010000014">
    <property type="protein sequence ID" value="KAJ8543323.1"/>
    <property type="molecule type" value="Genomic_DNA"/>
</dbReference>
<accession>A0A9Q1LVA9</accession>
<reference evidence="2" key="1">
    <citation type="journal article" date="2023" name="Proc. Natl. Acad. Sci. U.S.A.">
        <title>Genomic and structural basis for evolution of tropane alkaloid biosynthesis.</title>
        <authorList>
            <person name="Wanga Y.-J."/>
            <person name="Taina T."/>
            <person name="Yua J.-Y."/>
            <person name="Lia J."/>
            <person name="Xua B."/>
            <person name="Chenc J."/>
            <person name="D'Auriad J.C."/>
            <person name="Huanga J.-P."/>
            <person name="Huanga S.-X."/>
        </authorList>
    </citation>
    <scope>NUCLEOTIDE SEQUENCE [LARGE SCALE GENOMIC DNA]</scope>
    <source>
        <strain evidence="2">cv. KIB-2019</strain>
    </source>
</reference>
<evidence type="ECO:0000313" key="1">
    <source>
        <dbReference type="EMBL" id="KAJ8543323.1"/>
    </source>
</evidence>
<protein>
    <submittedName>
        <fullName evidence="1">Uncharacterized protein</fullName>
    </submittedName>
</protein>
<keyword evidence="2" id="KW-1185">Reference proteome</keyword>
<evidence type="ECO:0000313" key="2">
    <source>
        <dbReference type="Proteomes" id="UP001152561"/>
    </source>
</evidence>
<comment type="caution">
    <text evidence="1">The sequence shown here is derived from an EMBL/GenBank/DDBJ whole genome shotgun (WGS) entry which is preliminary data.</text>
</comment>
<name>A0A9Q1LVA9_9SOLA</name>
<dbReference type="AlphaFoldDB" id="A0A9Q1LVA9"/>
<gene>
    <name evidence="1" type="ORF">K7X08_005846</name>
</gene>
<proteinExistence type="predicted"/>
<organism evidence="1 2">
    <name type="scientific">Anisodus acutangulus</name>
    <dbReference type="NCBI Taxonomy" id="402998"/>
    <lineage>
        <taxon>Eukaryota</taxon>
        <taxon>Viridiplantae</taxon>
        <taxon>Streptophyta</taxon>
        <taxon>Embryophyta</taxon>
        <taxon>Tracheophyta</taxon>
        <taxon>Spermatophyta</taxon>
        <taxon>Magnoliopsida</taxon>
        <taxon>eudicotyledons</taxon>
        <taxon>Gunneridae</taxon>
        <taxon>Pentapetalae</taxon>
        <taxon>asterids</taxon>
        <taxon>lamiids</taxon>
        <taxon>Solanales</taxon>
        <taxon>Solanaceae</taxon>
        <taxon>Solanoideae</taxon>
        <taxon>Hyoscyameae</taxon>
        <taxon>Anisodus</taxon>
    </lineage>
</organism>
<dbReference type="Proteomes" id="UP001152561">
    <property type="component" value="Unassembled WGS sequence"/>
</dbReference>